<keyword evidence="1 7" id="KW-0732">Signal</keyword>
<evidence type="ECO:0000256" key="3">
    <source>
        <dbReference type="ARBA" id="ARBA00022764"/>
    </source>
</evidence>
<dbReference type="Gene3D" id="1.10.4030.10">
    <property type="entry name" value="Porin chaperone SurA, peptide-binding domain"/>
    <property type="match status" value="1"/>
</dbReference>
<dbReference type="GO" id="GO:0003755">
    <property type="term" value="F:peptidyl-prolyl cis-trans isomerase activity"/>
    <property type="evidence" value="ECO:0007669"/>
    <property type="project" value="UniProtKB-UniRule"/>
</dbReference>
<dbReference type="STRING" id="463025.BAU08_06215"/>
<keyword evidence="6 7" id="KW-0413">Isomerase</keyword>
<name>A0A193FUG5_9BORD</name>
<proteinExistence type="inferred from homology"/>
<comment type="subcellular location">
    <subcellularLocation>
        <location evidence="7">Periplasm</location>
    </subcellularLocation>
    <text evidence="7">Is capable of associating with the outer membrane.</text>
</comment>
<gene>
    <name evidence="7" type="primary">surA</name>
    <name evidence="10" type="ORF">BAU08_06215</name>
</gene>
<feature type="signal peptide" evidence="7">
    <location>
        <begin position="1"/>
        <end position="30"/>
    </location>
</feature>
<evidence type="ECO:0000256" key="1">
    <source>
        <dbReference type="ARBA" id="ARBA00022729"/>
    </source>
</evidence>
<feature type="chain" id="PRO_5009002576" description="Chaperone SurA" evidence="7">
    <location>
        <begin position="31"/>
        <end position="548"/>
    </location>
</feature>
<feature type="domain" description="PpiC" evidence="9">
    <location>
        <begin position="390"/>
        <end position="489"/>
    </location>
</feature>
<evidence type="ECO:0000313" key="10">
    <source>
        <dbReference type="EMBL" id="ANN70978.1"/>
    </source>
</evidence>
<evidence type="ECO:0000259" key="9">
    <source>
        <dbReference type="PROSITE" id="PS50198"/>
    </source>
</evidence>
<organism evidence="10 11">
    <name type="scientific">Bordetella bronchialis</name>
    <dbReference type="NCBI Taxonomy" id="463025"/>
    <lineage>
        <taxon>Bacteria</taxon>
        <taxon>Pseudomonadati</taxon>
        <taxon>Pseudomonadota</taxon>
        <taxon>Betaproteobacteria</taxon>
        <taxon>Burkholderiales</taxon>
        <taxon>Alcaligenaceae</taxon>
        <taxon>Bordetella</taxon>
    </lineage>
</organism>
<dbReference type="GO" id="GO:0043165">
    <property type="term" value="P:Gram-negative-bacterium-type cell outer membrane assembly"/>
    <property type="evidence" value="ECO:0007669"/>
    <property type="project" value="InterPro"/>
</dbReference>
<dbReference type="InterPro" id="IPR027304">
    <property type="entry name" value="Trigger_fact/SurA_dom_sf"/>
</dbReference>
<evidence type="ECO:0000256" key="7">
    <source>
        <dbReference type="HAMAP-Rule" id="MF_01183"/>
    </source>
</evidence>
<evidence type="ECO:0000313" key="11">
    <source>
        <dbReference type="Proteomes" id="UP000092213"/>
    </source>
</evidence>
<feature type="region of interest" description="Disordered" evidence="8">
    <location>
        <begin position="352"/>
        <end position="386"/>
    </location>
</feature>
<dbReference type="SUPFAM" id="SSF109998">
    <property type="entry name" value="Triger factor/SurA peptide-binding domain-like"/>
    <property type="match status" value="1"/>
</dbReference>
<dbReference type="InterPro" id="IPR046357">
    <property type="entry name" value="PPIase_dom_sf"/>
</dbReference>
<dbReference type="InterPro" id="IPR023034">
    <property type="entry name" value="PPIase_SurA"/>
</dbReference>
<dbReference type="PANTHER" id="PTHR47637">
    <property type="entry name" value="CHAPERONE SURA"/>
    <property type="match status" value="1"/>
</dbReference>
<dbReference type="InterPro" id="IPR023058">
    <property type="entry name" value="PPIase_PpiC_CS"/>
</dbReference>
<dbReference type="AlphaFoldDB" id="A0A193FUG5"/>
<keyword evidence="3 7" id="KW-0574">Periplasm</keyword>
<dbReference type="GO" id="GO:0042277">
    <property type="term" value="F:peptide binding"/>
    <property type="evidence" value="ECO:0007669"/>
    <property type="project" value="InterPro"/>
</dbReference>
<dbReference type="Pfam" id="PF09312">
    <property type="entry name" value="SurA_N"/>
    <property type="match status" value="1"/>
</dbReference>
<keyword evidence="2 7" id="KW-0677">Repeat</keyword>
<evidence type="ECO:0000256" key="4">
    <source>
        <dbReference type="ARBA" id="ARBA00023110"/>
    </source>
</evidence>
<feature type="domain" description="PpiC" evidence="9">
    <location>
        <begin position="245"/>
        <end position="346"/>
    </location>
</feature>
<evidence type="ECO:0000256" key="8">
    <source>
        <dbReference type="SAM" id="MobiDB-lite"/>
    </source>
</evidence>
<dbReference type="GO" id="GO:0051082">
    <property type="term" value="F:unfolded protein binding"/>
    <property type="evidence" value="ECO:0007669"/>
    <property type="project" value="UniProtKB-UniRule"/>
</dbReference>
<dbReference type="GO" id="GO:0006457">
    <property type="term" value="P:protein folding"/>
    <property type="evidence" value="ECO:0007669"/>
    <property type="project" value="UniProtKB-UniRule"/>
</dbReference>
<dbReference type="Gene3D" id="3.10.50.40">
    <property type="match status" value="2"/>
</dbReference>
<sequence length="548" mass="59153" precursor="true">MMRSVFLPARLARGVLVLAACTSLPLAAFAQSQSPSTAPGRQGTQARKPAAKPAEPAAAPAAASPAPAPQADQFADGIAAVVNKDVITMREVNEAVKTATQELARQNIQLPDPKVLQRQVLQRLIMEDLQRQEAQRLNIRVDDAQVDQAIGTVAARNKMSIDQLRQAIEKQGMTWTNYRKGIRNEVLADRLRQRTVDANLVVSDAEVDAFLKEQQRRQAAGGAAPAAQGPAQASAAPQAPAAAGPQIFSLAQILVRVPESATRDQVAVLRKKAEDILARLKSGADFASVAAAASDGPEALQGGAMGDRPLEGWPDLFVNAIANLKQGEISGIIQSGNGFHILKVVARRSAGAPAPARNPAQSPATAPAAPPPPNPSSDGAVPLPQGPVQVTQTHARHILIKTSAVMSDDEARQRLELLRQRIVDGHEDFGALARQNSQDATAPQGGDLGWLNPGETVPEFEQAMNALQVGQVSEPVHTRFGWHLIQVLERREKDVKDEVERLQARRILFERRSELAFDDYLDQLRDQAYIDNRLEKRDRQESQDGSAR</sequence>
<keyword evidence="5 7" id="KW-0143">Chaperone</keyword>
<dbReference type="PROSITE" id="PS50198">
    <property type="entry name" value="PPIC_PPIASE_2"/>
    <property type="match status" value="2"/>
</dbReference>
<dbReference type="InterPro" id="IPR000297">
    <property type="entry name" value="PPIase_PpiC"/>
</dbReference>
<dbReference type="Pfam" id="PF00639">
    <property type="entry name" value="Rotamase"/>
    <property type="match status" value="2"/>
</dbReference>
<dbReference type="SUPFAM" id="SSF54534">
    <property type="entry name" value="FKBP-like"/>
    <property type="match status" value="2"/>
</dbReference>
<dbReference type="Proteomes" id="UP000092213">
    <property type="component" value="Chromosome"/>
</dbReference>
<evidence type="ECO:0000256" key="2">
    <source>
        <dbReference type="ARBA" id="ARBA00022737"/>
    </source>
</evidence>
<dbReference type="EMBL" id="CP016171">
    <property type="protein sequence ID" value="ANN70978.1"/>
    <property type="molecule type" value="Genomic_DNA"/>
</dbReference>
<dbReference type="GO" id="GO:0050821">
    <property type="term" value="P:protein stabilization"/>
    <property type="evidence" value="ECO:0007669"/>
    <property type="project" value="InterPro"/>
</dbReference>
<keyword evidence="4 7" id="KW-0697">Rotamase</keyword>
<feature type="compositionally biased region" description="Low complexity" evidence="8">
    <location>
        <begin position="51"/>
        <end position="70"/>
    </location>
</feature>
<feature type="compositionally biased region" description="Polar residues" evidence="8">
    <location>
        <begin position="30"/>
        <end position="45"/>
    </location>
</feature>
<dbReference type="InterPro" id="IPR050280">
    <property type="entry name" value="OMP_Chaperone_SurA"/>
</dbReference>
<evidence type="ECO:0000256" key="5">
    <source>
        <dbReference type="ARBA" id="ARBA00023186"/>
    </source>
</evidence>
<protein>
    <recommendedName>
        <fullName evidence="7">Chaperone SurA</fullName>
    </recommendedName>
    <alternativeName>
        <fullName evidence="7">Peptidyl-prolyl cis-trans isomerase SurA</fullName>
        <shortName evidence="7">PPIase SurA</shortName>
        <ecNumber evidence="7">5.2.1.8</ecNumber>
    </alternativeName>
    <alternativeName>
        <fullName evidence="7">Rotamase SurA</fullName>
    </alternativeName>
</protein>
<dbReference type="GO" id="GO:0030288">
    <property type="term" value="C:outer membrane-bounded periplasmic space"/>
    <property type="evidence" value="ECO:0007669"/>
    <property type="project" value="InterPro"/>
</dbReference>
<accession>A0A193FUG5</accession>
<comment type="function">
    <text evidence="7">Chaperone involved in the correct folding and assembly of outer membrane proteins. Recognizes specific patterns of aromatic residues and the orientation of their side chains, which are found more frequently in integral outer membrane proteins. May act in both early periplasmic and late outer membrane-associated steps of protein maturation.</text>
</comment>
<dbReference type="HAMAP" id="MF_01183">
    <property type="entry name" value="Chaperone_SurA"/>
    <property type="match status" value="1"/>
</dbReference>
<dbReference type="PROSITE" id="PS01096">
    <property type="entry name" value="PPIC_PPIASE_1"/>
    <property type="match status" value="1"/>
</dbReference>
<feature type="compositionally biased region" description="Low complexity" evidence="8">
    <location>
        <begin position="352"/>
        <end position="367"/>
    </location>
</feature>
<evidence type="ECO:0000256" key="6">
    <source>
        <dbReference type="ARBA" id="ARBA00023235"/>
    </source>
</evidence>
<dbReference type="InterPro" id="IPR015391">
    <property type="entry name" value="SurA_N"/>
</dbReference>
<feature type="region of interest" description="Disordered" evidence="8">
    <location>
        <begin position="30"/>
        <end position="70"/>
    </location>
</feature>
<dbReference type="EC" id="5.2.1.8" evidence="7"/>
<reference evidence="10 11" key="1">
    <citation type="submission" date="2016-06" db="EMBL/GenBank/DDBJ databases">
        <title>Complete genome sequences of Bordetella bronchialis and Bordetella flabilis.</title>
        <authorList>
            <person name="LiPuma J.J."/>
            <person name="Spilker T."/>
        </authorList>
    </citation>
    <scope>NUCLEOTIDE SEQUENCE [LARGE SCALE GENOMIC DNA]</scope>
    <source>
        <strain evidence="10 11">AU17976</strain>
    </source>
</reference>
<comment type="catalytic activity">
    <reaction evidence="7">
        <text>[protein]-peptidylproline (omega=180) = [protein]-peptidylproline (omega=0)</text>
        <dbReference type="Rhea" id="RHEA:16237"/>
        <dbReference type="Rhea" id="RHEA-COMP:10747"/>
        <dbReference type="Rhea" id="RHEA-COMP:10748"/>
        <dbReference type="ChEBI" id="CHEBI:83833"/>
        <dbReference type="ChEBI" id="CHEBI:83834"/>
        <dbReference type="EC" id="5.2.1.8"/>
    </reaction>
</comment>
<comment type="domain">
    <text evidence="7">The PPIase activity resides only in the second parvulin domain. The N-terminal region and the C-terminal tail are necessary and sufficient for the chaperone activity of SurA. The PPIase activity is dispensable for SurA to function as a chaperone. The N-terminal region and the C-terminal tail are also required for porin recognition.</text>
</comment>
<dbReference type="PANTHER" id="PTHR47637:SF1">
    <property type="entry name" value="CHAPERONE SURA"/>
    <property type="match status" value="1"/>
</dbReference>
<dbReference type="RefSeq" id="WP_066668595.1">
    <property type="nucleotide sequence ID" value="NZ_CP016171.1"/>
</dbReference>